<feature type="domain" description="Methyltransferase" evidence="4">
    <location>
        <begin position="52"/>
        <end position="142"/>
    </location>
</feature>
<evidence type="ECO:0000256" key="2">
    <source>
        <dbReference type="ARBA" id="ARBA00022679"/>
    </source>
</evidence>
<dbReference type="GO" id="GO:0008168">
    <property type="term" value="F:methyltransferase activity"/>
    <property type="evidence" value="ECO:0007669"/>
    <property type="project" value="UniProtKB-KW"/>
</dbReference>
<protein>
    <submittedName>
        <fullName evidence="5">Class I SAM-dependent methyltransferase</fullName>
    </submittedName>
</protein>
<evidence type="ECO:0000313" key="6">
    <source>
        <dbReference type="Proteomes" id="UP001500213"/>
    </source>
</evidence>
<evidence type="ECO:0000256" key="1">
    <source>
        <dbReference type="ARBA" id="ARBA00022603"/>
    </source>
</evidence>
<evidence type="ECO:0000259" key="4">
    <source>
        <dbReference type="Pfam" id="PF13649"/>
    </source>
</evidence>
<comment type="caution">
    <text evidence="5">The sequence shown here is derived from an EMBL/GenBank/DDBJ whole genome shotgun (WGS) entry which is preliminary data.</text>
</comment>
<sequence length="231" mass="24530">MTSEQREPAVRAAYDIVADTYADEFPSTGPETPIELAMIAHFASLLPAPRRVLDAGCGAGRMLPVLAGLGCEVEGVDLSPGMIRRAQRDHGEFRSQVASLSDLPFSAAEFDGVFSWYSTIHSPDGALPQIFSELRRVLRSDGLVLVGFQTGRGIVDVAPAYRPRGHEVALVRYPRAADEMGEKLAAAGFREVGRLVEAANGAARGGQAVLIATVKSRGVVSFLLLPVVGDG</sequence>
<dbReference type="Pfam" id="PF13649">
    <property type="entry name" value="Methyltransf_25"/>
    <property type="match status" value="1"/>
</dbReference>
<dbReference type="Proteomes" id="UP001500213">
    <property type="component" value="Unassembled WGS sequence"/>
</dbReference>
<keyword evidence="2" id="KW-0808">Transferase</keyword>
<dbReference type="PANTHER" id="PTHR43464">
    <property type="entry name" value="METHYLTRANSFERASE"/>
    <property type="match status" value="1"/>
</dbReference>
<reference evidence="6" key="1">
    <citation type="journal article" date="2019" name="Int. J. Syst. Evol. Microbiol.">
        <title>The Global Catalogue of Microorganisms (GCM) 10K type strain sequencing project: providing services to taxonomists for standard genome sequencing and annotation.</title>
        <authorList>
            <consortium name="The Broad Institute Genomics Platform"/>
            <consortium name="The Broad Institute Genome Sequencing Center for Infectious Disease"/>
            <person name="Wu L."/>
            <person name="Ma J."/>
        </authorList>
    </citation>
    <scope>NUCLEOTIDE SEQUENCE [LARGE SCALE GENOMIC DNA]</scope>
    <source>
        <strain evidence="6">JCM 17593</strain>
    </source>
</reference>
<dbReference type="EMBL" id="BAABBX010000011">
    <property type="protein sequence ID" value="GAA4188485.1"/>
    <property type="molecule type" value="Genomic_DNA"/>
</dbReference>
<organism evidence="5 6">
    <name type="scientific">Gryllotalpicola kribbensis</name>
    <dbReference type="NCBI Taxonomy" id="993084"/>
    <lineage>
        <taxon>Bacteria</taxon>
        <taxon>Bacillati</taxon>
        <taxon>Actinomycetota</taxon>
        <taxon>Actinomycetes</taxon>
        <taxon>Micrococcales</taxon>
        <taxon>Microbacteriaceae</taxon>
        <taxon>Gryllotalpicola</taxon>
    </lineage>
</organism>
<proteinExistence type="predicted"/>
<dbReference type="SUPFAM" id="SSF53335">
    <property type="entry name" value="S-adenosyl-L-methionine-dependent methyltransferases"/>
    <property type="match status" value="1"/>
</dbReference>
<dbReference type="RefSeq" id="WP_344775443.1">
    <property type="nucleotide sequence ID" value="NZ_BAABBX010000011.1"/>
</dbReference>
<evidence type="ECO:0000313" key="5">
    <source>
        <dbReference type="EMBL" id="GAA4188485.1"/>
    </source>
</evidence>
<gene>
    <name evidence="5" type="ORF">GCM10022288_14980</name>
</gene>
<dbReference type="InterPro" id="IPR029063">
    <property type="entry name" value="SAM-dependent_MTases_sf"/>
</dbReference>
<dbReference type="Gene3D" id="3.40.50.150">
    <property type="entry name" value="Vaccinia Virus protein VP39"/>
    <property type="match status" value="1"/>
</dbReference>
<name>A0ABP8AR24_9MICO</name>
<keyword evidence="3" id="KW-0949">S-adenosyl-L-methionine</keyword>
<dbReference type="GO" id="GO:0032259">
    <property type="term" value="P:methylation"/>
    <property type="evidence" value="ECO:0007669"/>
    <property type="project" value="UniProtKB-KW"/>
</dbReference>
<dbReference type="InterPro" id="IPR041698">
    <property type="entry name" value="Methyltransf_25"/>
</dbReference>
<accession>A0ABP8AR24</accession>
<keyword evidence="6" id="KW-1185">Reference proteome</keyword>
<dbReference type="PANTHER" id="PTHR43464:SF19">
    <property type="entry name" value="UBIQUINONE BIOSYNTHESIS O-METHYLTRANSFERASE, MITOCHONDRIAL"/>
    <property type="match status" value="1"/>
</dbReference>
<dbReference type="CDD" id="cd02440">
    <property type="entry name" value="AdoMet_MTases"/>
    <property type="match status" value="1"/>
</dbReference>
<keyword evidence="1 5" id="KW-0489">Methyltransferase</keyword>
<evidence type="ECO:0000256" key="3">
    <source>
        <dbReference type="ARBA" id="ARBA00022691"/>
    </source>
</evidence>